<evidence type="ECO:0000313" key="2">
    <source>
        <dbReference type="Proteomes" id="UP001459277"/>
    </source>
</evidence>
<evidence type="ECO:0000313" key="1">
    <source>
        <dbReference type="EMBL" id="KAL0004174.1"/>
    </source>
</evidence>
<evidence type="ECO:0008006" key="3">
    <source>
        <dbReference type="Google" id="ProtNLM"/>
    </source>
</evidence>
<proteinExistence type="predicted"/>
<name>A0AAW2D273_9ROSI</name>
<dbReference type="AlphaFoldDB" id="A0AAW2D273"/>
<organism evidence="1 2">
    <name type="scientific">Lithocarpus litseifolius</name>
    <dbReference type="NCBI Taxonomy" id="425828"/>
    <lineage>
        <taxon>Eukaryota</taxon>
        <taxon>Viridiplantae</taxon>
        <taxon>Streptophyta</taxon>
        <taxon>Embryophyta</taxon>
        <taxon>Tracheophyta</taxon>
        <taxon>Spermatophyta</taxon>
        <taxon>Magnoliopsida</taxon>
        <taxon>eudicotyledons</taxon>
        <taxon>Gunneridae</taxon>
        <taxon>Pentapetalae</taxon>
        <taxon>rosids</taxon>
        <taxon>fabids</taxon>
        <taxon>Fagales</taxon>
        <taxon>Fagaceae</taxon>
        <taxon>Lithocarpus</taxon>
    </lineage>
</organism>
<protein>
    <recommendedName>
        <fullName evidence="3">Maturase K</fullName>
    </recommendedName>
</protein>
<accession>A0AAW2D273</accession>
<reference evidence="1 2" key="1">
    <citation type="submission" date="2024-01" db="EMBL/GenBank/DDBJ databases">
        <title>A telomere-to-telomere, gap-free genome of sweet tea (Lithocarpus litseifolius).</title>
        <authorList>
            <person name="Zhou J."/>
        </authorList>
    </citation>
    <scope>NUCLEOTIDE SEQUENCE [LARGE SCALE GENOMIC DNA]</scope>
    <source>
        <strain evidence="1">Zhou-2022a</strain>
        <tissue evidence="1">Leaf</tissue>
    </source>
</reference>
<sequence length="83" mass="9541">MFLYEISKEKHCLISEESKLKSLLLLDDISSAASSSLLIDASPYHMKHSAFKLKNAIMQQQYKLCLQNKCNFKFFSHNVDLKG</sequence>
<keyword evidence="2" id="KW-1185">Reference proteome</keyword>
<comment type="caution">
    <text evidence="1">The sequence shown here is derived from an EMBL/GenBank/DDBJ whole genome shotgun (WGS) entry which is preliminary data.</text>
</comment>
<dbReference type="EMBL" id="JAZDWU010000004">
    <property type="protein sequence ID" value="KAL0004174.1"/>
    <property type="molecule type" value="Genomic_DNA"/>
</dbReference>
<gene>
    <name evidence="1" type="ORF">SO802_011735</name>
</gene>
<dbReference type="Proteomes" id="UP001459277">
    <property type="component" value="Unassembled WGS sequence"/>
</dbReference>